<dbReference type="Proteomes" id="UP000180252">
    <property type="component" value="Unassembled WGS sequence"/>
</dbReference>
<organism evidence="1 3">
    <name type="scientific">Flavobacterium tructae</name>
    <dbReference type="NCBI Taxonomy" id="1114873"/>
    <lineage>
        <taxon>Bacteria</taxon>
        <taxon>Pseudomonadati</taxon>
        <taxon>Bacteroidota</taxon>
        <taxon>Flavobacteriia</taxon>
        <taxon>Flavobacteriales</taxon>
        <taxon>Flavobacteriaceae</taxon>
        <taxon>Flavobacterium</taxon>
    </lineage>
</organism>
<accession>A0A1S1J722</accession>
<comment type="caution">
    <text evidence="1">The sequence shown here is derived from an EMBL/GenBank/DDBJ whole genome shotgun (WGS) entry which is preliminary data.</text>
</comment>
<sequence>MSTYFRPTQSNKIQDNKENRASMRLKVLDSVLKLMKTESPYPNDMEIISMKEVDSITRSEIAQRSLRQSEGTYKGTTYYVDLRIKPELKRIALDKSIKGYVLYYKMRYRVNDVRVDVQDYVVIFDAVKNNIIYHDNYLASHNILVHQLMLGLENHLLKTIK</sequence>
<reference evidence="1" key="2">
    <citation type="submission" date="2016-09" db="EMBL/GenBank/DDBJ databases">
        <authorList>
            <person name="Capua I."/>
            <person name="De Benedictis P."/>
            <person name="Joannis T."/>
            <person name="Lombin L.H."/>
            <person name="Cattoli G."/>
        </authorList>
    </citation>
    <scope>NUCLEOTIDE SEQUENCE [LARGE SCALE GENOMIC DNA]</scope>
    <source>
        <strain evidence="1">MSU</strain>
    </source>
</reference>
<dbReference type="AlphaFoldDB" id="A0A1S1J722"/>
<protein>
    <submittedName>
        <fullName evidence="1">Uncharacterized protein</fullName>
    </submittedName>
</protein>
<reference evidence="3" key="1">
    <citation type="submission" date="2016-09" db="EMBL/GenBank/DDBJ databases">
        <authorList>
            <person name="Chen S."/>
            <person name="Walker E."/>
        </authorList>
    </citation>
    <scope>NUCLEOTIDE SEQUENCE [LARGE SCALE GENOMIC DNA]</scope>
    <source>
        <strain evidence="3">MSU</strain>
    </source>
</reference>
<evidence type="ECO:0000313" key="3">
    <source>
        <dbReference type="Proteomes" id="UP000180252"/>
    </source>
</evidence>
<proteinExistence type="predicted"/>
<evidence type="ECO:0000313" key="2">
    <source>
        <dbReference type="EMBL" id="OXB17748.1"/>
    </source>
</evidence>
<evidence type="ECO:0000313" key="4">
    <source>
        <dbReference type="Proteomes" id="UP000198319"/>
    </source>
</evidence>
<dbReference type="Proteomes" id="UP000198319">
    <property type="component" value="Unassembled WGS sequence"/>
</dbReference>
<gene>
    <name evidence="2" type="ORF">B0A71_16400</name>
    <name evidence="1" type="ORF">BHE19_05540</name>
</gene>
<keyword evidence="4" id="KW-1185">Reference proteome</keyword>
<dbReference type="EMBL" id="MUHG01000024">
    <property type="protein sequence ID" value="OXB17748.1"/>
    <property type="molecule type" value="Genomic_DNA"/>
</dbReference>
<evidence type="ECO:0000313" key="1">
    <source>
        <dbReference type="EMBL" id="OHT45309.1"/>
    </source>
</evidence>
<name>A0A1S1J722_9FLAO</name>
<reference evidence="2 4" key="3">
    <citation type="submission" date="2016-11" db="EMBL/GenBank/DDBJ databases">
        <title>Whole genomes of Flavobacteriaceae.</title>
        <authorList>
            <person name="Stine C."/>
            <person name="Li C."/>
            <person name="Tadesse D."/>
        </authorList>
    </citation>
    <scope>NUCLEOTIDE SEQUENCE [LARGE SCALE GENOMIC DNA]</scope>
    <source>
        <strain evidence="2 4">ATCC BAA-2541</strain>
    </source>
</reference>
<dbReference type="EMBL" id="MIKE01000022">
    <property type="protein sequence ID" value="OHT45309.1"/>
    <property type="molecule type" value="Genomic_DNA"/>
</dbReference>